<evidence type="ECO:0000259" key="4">
    <source>
        <dbReference type="Pfam" id="PF13476"/>
    </source>
</evidence>
<proteinExistence type="inferred from homology"/>
<evidence type="ECO:0000256" key="2">
    <source>
        <dbReference type="ARBA" id="ARBA00018687"/>
    </source>
</evidence>
<keyword evidence="3" id="KW-0175">Coiled coil</keyword>
<sequence>MTYDRLVCRPGPRLNLVVGPSGSGKSSLVCAIALGLAGDPNILGRASSVGAFVKRGRFPGTSRYPSAGIRPTTKSALPGRLITKTSPSGSSMVVVLHPSSSSTFCQVLANTEEDTCKFGCNPLT</sequence>
<dbReference type="EMBL" id="GBRH01209991">
    <property type="protein sequence ID" value="JAD87904.1"/>
    <property type="molecule type" value="Transcribed_RNA"/>
</dbReference>
<dbReference type="GO" id="GO:0030915">
    <property type="term" value="C:Smc5-Smc6 complex"/>
    <property type="evidence" value="ECO:0007669"/>
    <property type="project" value="TreeGrafter"/>
</dbReference>
<dbReference type="InterPro" id="IPR027417">
    <property type="entry name" value="P-loop_NTPase"/>
</dbReference>
<dbReference type="Pfam" id="PF13476">
    <property type="entry name" value="AAA_23"/>
    <property type="match status" value="1"/>
</dbReference>
<dbReference type="GO" id="GO:0000724">
    <property type="term" value="P:double-strand break repair via homologous recombination"/>
    <property type="evidence" value="ECO:0007669"/>
    <property type="project" value="TreeGrafter"/>
</dbReference>
<comment type="similarity">
    <text evidence="1">Belongs to the SMC family. SMC5 subfamily.</text>
</comment>
<dbReference type="Gene3D" id="3.40.50.300">
    <property type="entry name" value="P-loop containing nucleotide triphosphate hydrolases"/>
    <property type="match status" value="1"/>
</dbReference>
<dbReference type="InterPro" id="IPR038729">
    <property type="entry name" value="Rad50/SbcC_AAA"/>
</dbReference>
<dbReference type="PANTHER" id="PTHR45916:SF1">
    <property type="entry name" value="STRUCTURAL MAINTENANCE OF CHROMOSOMES PROTEIN 5"/>
    <property type="match status" value="1"/>
</dbReference>
<evidence type="ECO:0000256" key="3">
    <source>
        <dbReference type="ARBA" id="ARBA00023054"/>
    </source>
</evidence>
<dbReference type="GO" id="GO:0005634">
    <property type="term" value="C:nucleus"/>
    <property type="evidence" value="ECO:0007669"/>
    <property type="project" value="TreeGrafter"/>
</dbReference>
<protein>
    <recommendedName>
        <fullName evidence="2">Structural maintenance of chromosomes protein 5</fullName>
    </recommendedName>
</protein>
<reference evidence="5" key="1">
    <citation type="submission" date="2014-09" db="EMBL/GenBank/DDBJ databases">
        <authorList>
            <person name="Magalhaes I.L.F."/>
            <person name="Oliveira U."/>
            <person name="Santos F.R."/>
            <person name="Vidigal T.H.D.A."/>
            <person name="Brescovit A.D."/>
            <person name="Santos A.J."/>
        </authorList>
    </citation>
    <scope>NUCLEOTIDE SEQUENCE</scope>
    <source>
        <tissue evidence="5">Shoot tissue taken approximately 20 cm above the soil surface</tissue>
    </source>
</reference>
<dbReference type="AlphaFoldDB" id="A0A0A9DH37"/>
<reference evidence="5" key="2">
    <citation type="journal article" date="2015" name="Data Brief">
        <title>Shoot transcriptome of the giant reed, Arundo donax.</title>
        <authorList>
            <person name="Barrero R.A."/>
            <person name="Guerrero F.D."/>
            <person name="Moolhuijzen P."/>
            <person name="Goolsby J.A."/>
            <person name="Tidwell J."/>
            <person name="Bellgard S.E."/>
            <person name="Bellgard M.I."/>
        </authorList>
    </citation>
    <scope>NUCLEOTIDE SEQUENCE</scope>
    <source>
        <tissue evidence="5">Shoot tissue taken approximately 20 cm above the soil surface</tissue>
    </source>
</reference>
<organism evidence="5">
    <name type="scientific">Arundo donax</name>
    <name type="common">Giant reed</name>
    <name type="synonym">Donax arundinaceus</name>
    <dbReference type="NCBI Taxonomy" id="35708"/>
    <lineage>
        <taxon>Eukaryota</taxon>
        <taxon>Viridiplantae</taxon>
        <taxon>Streptophyta</taxon>
        <taxon>Embryophyta</taxon>
        <taxon>Tracheophyta</taxon>
        <taxon>Spermatophyta</taxon>
        <taxon>Magnoliopsida</taxon>
        <taxon>Liliopsida</taxon>
        <taxon>Poales</taxon>
        <taxon>Poaceae</taxon>
        <taxon>PACMAD clade</taxon>
        <taxon>Arundinoideae</taxon>
        <taxon>Arundineae</taxon>
        <taxon>Arundo</taxon>
    </lineage>
</organism>
<dbReference type="SUPFAM" id="SSF52540">
    <property type="entry name" value="P-loop containing nucleoside triphosphate hydrolases"/>
    <property type="match status" value="1"/>
</dbReference>
<feature type="domain" description="Rad50/SbcC-type AAA" evidence="4">
    <location>
        <begin position="7"/>
        <end position="51"/>
    </location>
</feature>
<evidence type="ECO:0000256" key="1">
    <source>
        <dbReference type="ARBA" id="ARBA00010171"/>
    </source>
</evidence>
<dbReference type="GO" id="GO:0003697">
    <property type="term" value="F:single-stranded DNA binding"/>
    <property type="evidence" value="ECO:0007669"/>
    <property type="project" value="TreeGrafter"/>
</dbReference>
<accession>A0A0A9DH37</accession>
<dbReference type="PANTHER" id="PTHR45916">
    <property type="entry name" value="STRUCTURAL MAINTENANCE OF CHROMOSOMES PROTEIN 5"/>
    <property type="match status" value="1"/>
</dbReference>
<evidence type="ECO:0000313" key="5">
    <source>
        <dbReference type="EMBL" id="JAD87904.1"/>
    </source>
</evidence>
<dbReference type="GO" id="GO:0016887">
    <property type="term" value="F:ATP hydrolysis activity"/>
    <property type="evidence" value="ECO:0007669"/>
    <property type="project" value="InterPro"/>
</dbReference>
<name>A0A0A9DH37_ARUDO</name>